<proteinExistence type="predicted"/>
<protein>
    <submittedName>
        <fullName evidence="3">Outer membrane beta-barrel protein</fullName>
    </submittedName>
</protein>
<comment type="caution">
    <text evidence="3">The sequence shown here is derived from an EMBL/GenBank/DDBJ whole genome shotgun (WGS) entry which is preliminary data.</text>
</comment>
<dbReference type="Gene3D" id="2.40.160.20">
    <property type="match status" value="1"/>
</dbReference>
<feature type="domain" description="Outer membrane protein beta-barrel" evidence="2">
    <location>
        <begin position="19"/>
        <end position="202"/>
    </location>
</feature>
<evidence type="ECO:0000313" key="3">
    <source>
        <dbReference type="EMBL" id="MCV2883114.1"/>
    </source>
</evidence>
<dbReference type="InterPro" id="IPR027385">
    <property type="entry name" value="Beta-barrel_OMP"/>
</dbReference>
<dbReference type="Pfam" id="PF13505">
    <property type="entry name" value="OMP_b-brl"/>
    <property type="match status" value="1"/>
</dbReference>
<dbReference type="Proteomes" id="UP001652504">
    <property type="component" value="Unassembled WGS sequence"/>
</dbReference>
<evidence type="ECO:0000313" key="4">
    <source>
        <dbReference type="Proteomes" id="UP001652504"/>
    </source>
</evidence>
<dbReference type="EMBL" id="JAOWKX010000001">
    <property type="protein sequence ID" value="MCV2883114.1"/>
    <property type="molecule type" value="Genomic_DNA"/>
</dbReference>
<reference evidence="3 4" key="1">
    <citation type="submission" date="2022-10" db="EMBL/GenBank/DDBJ databases">
        <title>Aestuariibacter sp. AA17 isolated from Montipora capitata coral fragment.</title>
        <authorList>
            <person name="Emsley S.A."/>
            <person name="Pfannmuller K.M."/>
            <person name="Loughran R.M."/>
            <person name="Shlafstein M."/>
            <person name="Papke E."/>
            <person name="Saw J.H."/>
            <person name="Ushijima B."/>
            <person name="Videau P."/>
        </authorList>
    </citation>
    <scope>NUCLEOTIDE SEQUENCE [LARGE SCALE GENOMIC DNA]</scope>
    <source>
        <strain evidence="3 4">AA17</strain>
    </source>
</reference>
<gene>
    <name evidence="3" type="ORF">OE749_00195</name>
</gene>
<evidence type="ECO:0000256" key="1">
    <source>
        <dbReference type="ARBA" id="ARBA00022729"/>
    </source>
</evidence>
<organism evidence="3 4">
    <name type="scientific">Fluctibacter corallii</name>
    <dbReference type="NCBI Taxonomy" id="2984329"/>
    <lineage>
        <taxon>Bacteria</taxon>
        <taxon>Pseudomonadati</taxon>
        <taxon>Pseudomonadota</taxon>
        <taxon>Gammaproteobacteria</taxon>
        <taxon>Alteromonadales</taxon>
        <taxon>Alteromonadaceae</taxon>
        <taxon>Fluctibacter</taxon>
    </lineage>
</organism>
<evidence type="ECO:0000259" key="2">
    <source>
        <dbReference type="Pfam" id="PF13505"/>
    </source>
</evidence>
<dbReference type="SUPFAM" id="SSF56925">
    <property type="entry name" value="OMPA-like"/>
    <property type="match status" value="1"/>
</dbReference>
<dbReference type="RefSeq" id="WP_263710320.1">
    <property type="nucleotide sequence ID" value="NZ_JAOWKX010000001.1"/>
</dbReference>
<dbReference type="InterPro" id="IPR011250">
    <property type="entry name" value="OMP/PagP_B-barrel"/>
</dbReference>
<keyword evidence="4" id="KW-1185">Reference proteome</keyword>
<name>A0ABT3A3A5_9ALTE</name>
<sequence length="202" mass="22158">MTLRTLKIAIIHLLISFSAYSDGFYTTINAGYSEISLREGAAEGGALKFGVGYQFHWQWYVEASFQHASPEEFNTLSSPITYSYTQLRESAEYTSAGIALLGKARGESGELFYRIGALVADVQGQSFATSSCQPLNANPLIDINDVSFLQCEYDDTVMGGIVGLGFDFFITPQIMIRTEAEHVSGENGFSANSAFIGLRYNF</sequence>
<accession>A0ABT3A3A5</accession>
<keyword evidence="1" id="KW-0732">Signal</keyword>